<dbReference type="InterPro" id="IPR001969">
    <property type="entry name" value="Aspartic_peptidase_AS"/>
</dbReference>
<dbReference type="InterPro" id="IPR021109">
    <property type="entry name" value="Peptidase_aspartic_dom_sf"/>
</dbReference>
<dbReference type="GeneID" id="97672870"/>
<sequence>MLRYAVILLILVGVAPIVPILVEARIGTDDRANTAQDEVDAGSGPRTHRISVDRRGHYVADAYLNGRAIDMLVDTGATVTALPVSVAEDIGIFLSSSEYKHPIGTANGRVYGARTVIDKVRIGAIRFRNVEAIVLSDDSLGVPLLGMSALSQLRRFDISSGTLVLVQ</sequence>
<dbReference type="EMBL" id="CXWC01000015">
    <property type="protein sequence ID" value="CTQ78426.1"/>
    <property type="molecule type" value="Genomic_DNA"/>
</dbReference>
<dbReference type="InterPro" id="IPR011969">
    <property type="entry name" value="Clan_AA_Asp_peptidase_C"/>
</dbReference>
<keyword evidence="2" id="KW-1185">Reference proteome</keyword>
<dbReference type="OrthoDB" id="7595324at2"/>
<dbReference type="Gene3D" id="2.40.70.10">
    <property type="entry name" value="Acid Proteases"/>
    <property type="match status" value="1"/>
</dbReference>
<keyword evidence="1" id="KW-0645">Protease</keyword>
<dbReference type="NCBIfam" id="TIGR02281">
    <property type="entry name" value="clan_AA_DTGA"/>
    <property type="match status" value="1"/>
</dbReference>
<evidence type="ECO:0000313" key="1">
    <source>
        <dbReference type="EMBL" id="CTQ78426.1"/>
    </source>
</evidence>
<evidence type="ECO:0000313" key="2">
    <source>
        <dbReference type="Proteomes" id="UP000049983"/>
    </source>
</evidence>
<dbReference type="AlphaFoldDB" id="A0A0M7AVK9"/>
<dbReference type="GO" id="GO:0004190">
    <property type="term" value="F:aspartic-type endopeptidase activity"/>
    <property type="evidence" value="ECO:0007669"/>
    <property type="project" value="InterPro"/>
</dbReference>
<organism evidence="1 2">
    <name type="scientific">Roseibium album</name>
    <dbReference type="NCBI Taxonomy" id="311410"/>
    <lineage>
        <taxon>Bacteria</taxon>
        <taxon>Pseudomonadati</taxon>
        <taxon>Pseudomonadota</taxon>
        <taxon>Alphaproteobacteria</taxon>
        <taxon>Hyphomicrobiales</taxon>
        <taxon>Stappiaceae</taxon>
        <taxon>Roseibium</taxon>
    </lineage>
</organism>
<keyword evidence="1" id="KW-0378">Hydrolase</keyword>
<dbReference type="STRING" id="311410.LA5095_05051"/>
<reference evidence="2" key="1">
    <citation type="submission" date="2015-07" db="EMBL/GenBank/DDBJ databases">
        <authorList>
            <person name="Rodrigo-Torres Lidia"/>
            <person name="Arahal R.David."/>
        </authorList>
    </citation>
    <scope>NUCLEOTIDE SEQUENCE [LARGE SCALE GENOMIC DNA]</scope>
    <source>
        <strain evidence="2">CECT 5096</strain>
    </source>
</reference>
<proteinExistence type="predicted"/>
<gene>
    <name evidence="1" type="ORF">LA5096_05626</name>
</gene>
<dbReference type="RefSeq" id="WP_055120075.1">
    <property type="nucleotide sequence ID" value="NZ_CXWA01000009.1"/>
</dbReference>
<dbReference type="SUPFAM" id="SSF50630">
    <property type="entry name" value="Acid proteases"/>
    <property type="match status" value="1"/>
</dbReference>
<dbReference type="Pfam" id="PF13975">
    <property type="entry name" value="gag-asp_proteas"/>
    <property type="match status" value="1"/>
</dbReference>
<dbReference type="PROSITE" id="PS00141">
    <property type="entry name" value="ASP_PROTEASE"/>
    <property type="match status" value="1"/>
</dbReference>
<dbReference type="Proteomes" id="UP000049983">
    <property type="component" value="Unassembled WGS sequence"/>
</dbReference>
<protein>
    <submittedName>
        <fullName evidence="1">Clan AA aspartic protease</fullName>
    </submittedName>
</protein>
<dbReference type="InterPro" id="IPR034122">
    <property type="entry name" value="Retropepsin-like_bacterial"/>
</dbReference>
<accession>A0A0M7AVK9</accession>
<dbReference type="GO" id="GO:0006508">
    <property type="term" value="P:proteolysis"/>
    <property type="evidence" value="ECO:0007669"/>
    <property type="project" value="UniProtKB-KW"/>
</dbReference>
<dbReference type="CDD" id="cd05483">
    <property type="entry name" value="retropepsin_like_bacteria"/>
    <property type="match status" value="1"/>
</dbReference>
<name>A0A0M7AVK9_9HYPH</name>